<keyword evidence="4" id="KW-0547">Nucleotide-binding</keyword>
<keyword evidence="3" id="KW-0479">Metal-binding</keyword>
<dbReference type="KEGG" id="pagb:AWM79_05185"/>
<dbReference type="RefSeq" id="WP_060782315.1">
    <property type="nucleotide sequence ID" value="NZ_CP014135.1"/>
</dbReference>
<dbReference type="GO" id="GO:0051607">
    <property type="term" value="P:defense response to virus"/>
    <property type="evidence" value="ECO:0007669"/>
    <property type="project" value="UniProtKB-KW"/>
</dbReference>
<dbReference type="InterPro" id="IPR006483">
    <property type="entry name" value="CRISPR-assoc_Cas3_HD"/>
</dbReference>
<dbReference type="PROSITE" id="PS51643">
    <property type="entry name" value="HD_CAS3"/>
    <property type="match status" value="1"/>
</dbReference>
<gene>
    <name evidence="10" type="ORF">AWM79_05185</name>
</gene>
<evidence type="ECO:0000313" key="10">
    <source>
        <dbReference type="EMBL" id="AMB84734.1"/>
    </source>
</evidence>
<evidence type="ECO:0000256" key="8">
    <source>
        <dbReference type="ARBA" id="ARBA00023118"/>
    </source>
</evidence>
<dbReference type="STRING" id="46677.AWM79_05185"/>
<dbReference type="Pfam" id="PF21802">
    <property type="entry name" value="Cas3-like_C"/>
    <property type="match status" value="1"/>
</dbReference>
<protein>
    <submittedName>
        <fullName evidence="10">Type I-F CRISPR-associated helicase Cas3</fullName>
    </submittedName>
</protein>
<dbReference type="AlphaFoldDB" id="A0A0X1SY17"/>
<evidence type="ECO:0000256" key="6">
    <source>
        <dbReference type="ARBA" id="ARBA00022806"/>
    </source>
</evidence>
<keyword evidence="6" id="KW-0347">Helicase</keyword>
<dbReference type="GO" id="GO:0004386">
    <property type="term" value="F:helicase activity"/>
    <property type="evidence" value="ECO:0007669"/>
    <property type="project" value="UniProtKB-KW"/>
</dbReference>
<dbReference type="EMBL" id="CP014135">
    <property type="protein sequence ID" value="AMB84734.1"/>
    <property type="molecule type" value="Genomic_DNA"/>
</dbReference>
<reference evidence="10 11" key="1">
    <citation type="submission" date="2016-01" db="EMBL/GenBank/DDBJ databases">
        <authorList>
            <person name="McClelland M."/>
            <person name="Jain A."/>
            <person name="Saraogi P."/>
            <person name="Mendelson R."/>
            <person name="Westerman R."/>
            <person name="SanMiguel P."/>
            <person name="Csonka L."/>
        </authorList>
    </citation>
    <scope>NUCLEOTIDE SEQUENCE [LARGE SCALE GENOMIC DNA]</scope>
    <source>
        <strain evidence="10 11">NCPPB 2472</strain>
    </source>
</reference>
<organism evidence="10 11">
    <name type="scientific">Pseudomonas agarici</name>
    <dbReference type="NCBI Taxonomy" id="46677"/>
    <lineage>
        <taxon>Bacteria</taxon>
        <taxon>Pseudomonadati</taxon>
        <taxon>Pseudomonadota</taxon>
        <taxon>Gammaproteobacteria</taxon>
        <taxon>Pseudomonadales</taxon>
        <taxon>Pseudomonadaceae</taxon>
        <taxon>Pseudomonas</taxon>
    </lineage>
</organism>
<comment type="similarity">
    <text evidence="1">In the N-terminal section; belongs to the CRISPR-associated nuclease Cas3-HD family.</text>
</comment>
<evidence type="ECO:0000256" key="7">
    <source>
        <dbReference type="ARBA" id="ARBA00022840"/>
    </source>
</evidence>
<dbReference type="InterPro" id="IPR038257">
    <property type="entry name" value="CRISPR-assoc_Cas3_HD_sf"/>
</dbReference>
<dbReference type="Pfam" id="PF21384">
    <property type="entry name" value="Cas3_I-F_Cas2"/>
    <property type="match status" value="1"/>
</dbReference>
<sequence>MNILLICQCDKRALVESRRILDQFAERRGERTWQTPITQAGLDTLRQLLKKTARRNTAVACHWIRGLDHSELLWIVGDATRFNEQGAVPTNTTRRNVLRKDDENDWHTAEDIRLLAQMAALLHDLGKASVAFQARLKKPVREKNLYRHEWVSLRLFLAFVGQDTDALWLRRLIQPSEQDDASWLAAERYRRDGLDEQASPPFRQLPPLAAAIAWLVVTHHRLPVLPVHDPVEGHQLRLGSRSKSFNPQRLDNLLDGVNHDWNEIKCPASEAEIGPYWHVAGALPVSLPKWRAQAAKVATHLLALCAKAGKGEWLSNPYVMHLARMSLMLADHHYSALPAKSKERVQGERDYRIYANTDKDGTLKQTLDEHLLGVARFTATIVHGLPDFARHLPRLANHRGLRKRGKVEHFRWQDKAADAAAGLRAQAWEQGAFIVNMASTGCGKTLANARIMYALADPQHGMRCTFALGLRTLTQQTGASYRRDLHLKDDELAIRVGGAASRRLFEFHQARAEATGSASSQALIDEDSHVLYEGQMADHGLLAKAMDNPDIRSLLAAPLLVCTIDHLMPATEAQRSGRQIAPMLRLLSSDLVLDELDDFDLDDLPALTRLVHWAGLLGTRVLLSSATLPPALLEGMFQAYRAGRAHYRRNRGVPGTREAEPDIACLWVDEFTTQVATCREAQQFIEQHQQFVGARVTALDQQPVRRWGELLPLNITSQDSTTIHREFATQVREAMRTAHERHSETCPVSGKRISFGLVRMANIEPLFEVAQASFQAGADSDQRIHLCVYHSRFPLLIRSAIEAQLDRALNRRVAEAVYELPDIRRAIDEHPERNHLFVVLGSPVTEVGRDHDYDWAIVEPSSMRSLIQLAGRVQRHRQRVCEAPNILIFDTNLRHLKSPLDHQGQKAAAFIKPGFESTGGKASDPFRLSCHRLGALLKEDEYRTVTARPRIQPRPASDWQPKQSLVDLEHARLAAQMLPKLRDNRQPVARGVKPTEQRLDAACAWQFPQAALTWVLPQQQPFRANTAEEVELVFLPDDDEEELRLHRIHEAARRDTPAIYTTAQGSLTLIDLDSRLGPRITPWGRHDLLALLNEQVEAQNLPLRVCAEKFTVVSVYENVNGWRYHPVLGFGRYKTS</sequence>
<dbReference type="InterPro" id="IPR048823">
    <property type="entry name" value="Cas3_I-F_Cas2"/>
</dbReference>
<evidence type="ECO:0000259" key="9">
    <source>
        <dbReference type="PROSITE" id="PS51643"/>
    </source>
</evidence>
<feature type="domain" description="HD Cas3-type" evidence="9">
    <location>
        <begin position="102"/>
        <end position="334"/>
    </location>
</feature>
<evidence type="ECO:0000256" key="2">
    <source>
        <dbReference type="ARBA" id="ARBA00009046"/>
    </source>
</evidence>
<dbReference type="InterPro" id="IPR013395">
    <property type="entry name" value="CRISPR-assoc_Cas3_yers"/>
</dbReference>
<evidence type="ECO:0000256" key="4">
    <source>
        <dbReference type="ARBA" id="ARBA00022741"/>
    </source>
</evidence>
<dbReference type="Proteomes" id="UP000063229">
    <property type="component" value="Chromosome"/>
</dbReference>
<evidence type="ECO:0000313" key="11">
    <source>
        <dbReference type="Proteomes" id="UP000063229"/>
    </source>
</evidence>
<evidence type="ECO:0000256" key="1">
    <source>
        <dbReference type="ARBA" id="ARBA00006847"/>
    </source>
</evidence>
<dbReference type="SUPFAM" id="SSF52540">
    <property type="entry name" value="P-loop containing nucleoside triphosphate hydrolases"/>
    <property type="match status" value="1"/>
</dbReference>
<keyword evidence="7" id="KW-0067">ATP-binding</keyword>
<keyword evidence="8" id="KW-0051">Antiviral defense</keyword>
<comment type="similarity">
    <text evidence="2">In the central section; belongs to the CRISPR-associated helicase Cas3 family.</text>
</comment>
<dbReference type="InterPro" id="IPR027417">
    <property type="entry name" value="P-loop_NTPase"/>
</dbReference>
<proteinExistence type="inferred from homology"/>
<dbReference type="InterPro" id="IPR054712">
    <property type="entry name" value="Cas3-like_dom"/>
</dbReference>
<evidence type="ECO:0000256" key="3">
    <source>
        <dbReference type="ARBA" id="ARBA00022723"/>
    </source>
</evidence>
<dbReference type="NCBIfam" id="TIGR02562">
    <property type="entry name" value="cas3_yersinia"/>
    <property type="match status" value="1"/>
</dbReference>
<dbReference type="InterPro" id="IPR048824">
    <property type="entry name" value="Cas3-like_C"/>
</dbReference>
<name>A0A0X1SY17_PSEAA</name>
<keyword evidence="5" id="KW-0378">Hydrolase</keyword>
<evidence type="ECO:0000256" key="5">
    <source>
        <dbReference type="ARBA" id="ARBA00022801"/>
    </source>
</evidence>
<keyword evidence="11" id="KW-1185">Reference proteome</keyword>
<dbReference type="Pfam" id="PF22590">
    <property type="entry name" value="Cas3-like_C_2"/>
    <property type="match status" value="1"/>
</dbReference>
<dbReference type="GO" id="GO:0046872">
    <property type="term" value="F:metal ion binding"/>
    <property type="evidence" value="ECO:0007669"/>
    <property type="project" value="UniProtKB-KW"/>
</dbReference>
<dbReference type="GO" id="GO:0005524">
    <property type="term" value="F:ATP binding"/>
    <property type="evidence" value="ECO:0007669"/>
    <property type="project" value="UniProtKB-KW"/>
</dbReference>
<dbReference type="Gene3D" id="1.10.3210.30">
    <property type="match status" value="1"/>
</dbReference>
<accession>A0A0X1SY17</accession>
<dbReference type="GO" id="GO:0016787">
    <property type="term" value="F:hydrolase activity"/>
    <property type="evidence" value="ECO:0007669"/>
    <property type="project" value="UniProtKB-KW"/>
</dbReference>
<dbReference type="Gene3D" id="3.40.50.300">
    <property type="entry name" value="P-loop containing nucleotide triphosphate hydrolases"/>
    <property type="match status" value="1"/>
</dbReference>